<dbReference type="HOGENOM" id="CLU_1327256_0_0_1"/>
<sequence length="207" mass="23625">MSSEISIPITNATLMSSLDKGLNFANTIDEILHYCCPKLFKPALKEFLKRVYDTKLKKEHLDDAITKVDNLNSKGVFSPQNEDVLKRQRIQFSGDIDGCSQIYDAQGEIKVNIVSTKRESFDIFVSAKKTELDIHRKTIATGPILEEIRKQVVIFMSKFVPDHIVGNMSKMELDKAPSLLQEDYTCDSWIPSNDPKNHFSSESRKYF</sequence>
<reference evidence="1 2" key="1">
    <citation type="journal article" date="2014" name="BMC Genomics">
        <title>Adaptive genomic structural variation in the grape powdery mildew pathogen, Erysiphe necator.</title>
        <authorList>
            <person name="Jones L."/>
            <person name="Riaz S."/>
            <person name="Morales-Cruz A."/>
            <person name="Amrine K.C."/>
            <person name="McGuire B."/>
            <person name="Gubler W.D."/>
            <person name="Walker M.A."/>
            <person name="Cantu D."/>
        </authorList>
    </citation>
    <scope>NUCLEOTIDE SEQUENCE [LARGE SCALE GENOMIC DNA]</scope>
    <source>
        <strain evidence="2">c</strain>
    </source>
</reference>
<comment type="caution">
    <text evidence="1">The sequence shown here is derived from an EMBL/GenBank/DDBJ whole genome shotgun (WGS) entry which is preliminary data.</text>
</comment>
<proteinExistence type="predicted"/>
<evidence type="ECO:0000313" key="2">
    <source>
        <dbReference type="Proteomes" id="UP000030854"/>
    </source>
</evidence>
<organism evidence="1 2">
    <name type="scientific">Uncinula necator</name>
    <name type="common">Grape powdery mildew</name>
    <dbReference type="NCBI Taxonomy" id="52586"/>
    <lineage>
        <taxon>Eukaryota</taxon>
        <taxon>Fungi</taxon>
        <taxon>Dikarya</taxon>
        <taxon>Ascomycota</taxon>
        <taxon>Pezizomycotina</taxon>
        <taxon>Leotiomycetes</taxon>
        <taxon>Erysiphales</taxon>
        <taxon>Erysiphaceae</taxon>
        <taxon>Erysiphe</taxon>
    </lineage>
</organism>
<dbReference type="EMBL" id="JNVN01000500">
    <property type="protein sequence ID" value="KHJ35157.1"/>
    <property type="molecule type" value="Genomic_DNA"/>
</dbReference>
<dbReference type="AlphaFoldDB" id="A0A0B1P8X8"/>
<protein>
    <submittedName>
        <fullName evidence="1">Uncharacterized protein</fullName>
    </submittedName>
</protein>
<gene>
    <name evidence="1" type="ORF">EV44_g3823</name>
</gene>
<accession>A0A0B1P8X8</accession>
<keyword evidence="2" id="KW-1185">Reference proteome</keyword>
<dbReference type="Proteomes" id="UP000030854">
    <property type="component" value="Unassembled WGS sequence"/>
</dbReference>
<evidence type="ECO:0000313" key="1">
    <source>
        <dbReference type="EMBL" id="KHJ35157.1"/>
    </source>
</evidence>
<name>A0A0B1P8X8_UNCNE</name>